<dbReference type="SMART" id="SM00471">
    <property type="entry name" value="HDc"/>
    <property type="match status" value="1"/>
</dbReference>
<dbReference type="InterPro" id="IPR006674">
    <property type="entry name" value="HD_domain"/>
</dbReference>
<name>A0A3B1D706_9ZZZZ</name>
<dbReference type="Pfam" id="PF13185">
    <property type="entry name" value="GAF_2"/>
    <property type="match status" value="1"/>
</dbReference>
<dbReference type="InterPro" id="IPR006675">
    <property type="entry name" value="HDIG_dom"/>
</dbReference>
<dbReference type="InterPro" id="IPR029016">
    <property type="entry name" value="GAF-like_dom_sf"/>
</dbReference>
<dbReference type="PROSITE" id="PS51831">
    <property type="entry name" value="HD"/>
    <property type="match status" value="1"/>
</dbReference>
<dbReference type="Gene3D" id="3.30.450.40">
    <property type="match status" value="1"/>
</dbReference>
<dbReference type="PANTHER" id="PTHR43155:SF2">
    <property type="entry name" value="CYCLIC DI-GMP PHOSPHODIESTERASE PA4108"/>
    <property type="match status" value="1"/>
</dbReference>
<evidence type="ECO:0000313" key="3">
    <source>
        <dbReference type="EMBL" id="VAX32603.1"/>
    </source>
</evidence>
<dbReference type="Pfam" id="PF13487">
    <property type="entry name" value="HD_5"/>
    <property type="match status" value="1"/>
</dbReference>
<evidence type="ECO:0000259" key="1">
    <source>
        <dbReference type="PROSITE" id="PS51831"/>
    </source>
</evidence>
<dbReference type="NCBIfam" id="TIGR00277">
    <property type="entry name" value="HDIG"/>
    <property type="match status" value="1"/>
</dbReference>
<dbReference type="PANTHER" id="PTHR43155">
    <property type="entry name" value="CYCLIC DI-GMP PHOSPHODIESTERASE PA4108-RELATED"/>
    <property type="match status" value="1"/>
</dbReference>
<sequence length="377" mass="42447">MNNLETNRLKEDLQATVTELSDTYEELSLLYMLSEEFTGLGVDGICYLLLKKAASSLGVRTGAVLFLDEDSEELYTQACTGNWDEDTTFRKGNNILWRAIRSNKAIAVCNHNTHKERLDKVKCNSLLITPLNGKKQIIGVLMVADKKDGREFFSGDIKLLTTIASQAALFIENALLTQEMQVFLIETIRSFVKALEASSLWTAGHTERVTRYALSIAELLDLDVHEIERLRVSSLLHDIGKIATPKEILNKKGKLDKEEWAEIRRHPIVGAEILSGLSSFKEVIECIRYHHEHYDGTGIHGLCGEEIPLMARILTVADAFDAMMSDRPYRKKKTIEETVREITTCAGKQFDPNVVQACISWVKSTHKIIPPESESHI</sequence>
<dbReference type="Gene3D" id="1.10.3210.10">
    <property type="entry name" value="Hypothetical protein af1432"/>
    <property type="match status" value="1"/>
</dbReference>
<accession>A0A3B1D706</accession>
<feature type="domain" description="HD-GYP" evidence="2">
    <location>
        <begin position="180"/>
        <end position="374"/>
    </location>
</feature>
<dbReference type="SMART" id="SM00065">
    <property type="entry name" value="GAF"/>
    <property type="match status" value="1"/>
</dbReference>
<dbReference type="SUPFAM" id="SSF55781">
    <property type="entry name" value="GAF domain-like"/>
    <property type="match status" value="1"/>
</dbReference>
<dbReference type="EMBL" id="UOGH01000262">
    <property type="protein sequence ID" value="VAX32603.1"/>
    <property type="molecule type" value="Genomic_DNA"/>
</dbReference>
<feature type="domain" description="HD" evidence="1">
    <location>
        <begin position="202"/>
        <end position="323"/>
    </location>
</feature>
<evidence type="ECO:0000259" key="2">
    <source>
        <dbReference type="PROSITE" id="PS51832"/>
    </source>
</evidence>
<proteinExistence type="predicted"/>
<dbReference type="InterPro" id="IPR037522">
    <property type="entry name" value="HD_GYP_dom"/>
</dbReference>
<dbReference type="AlphaFoldDB" id="A0A3B1D706"/>
<dbReference type="InterPro" id="IPR003607">
    <property type="entry name" value="HD/PDEase_dom"/>
</dbReference>
<dbReference type="SUPFAM" id="SSF109604">
    <property type="entry name" value="HD-domain/PDEase-like"/>
    <property type="match status" value="1"/>
</dbReference>
<dbReference type="CDD" id="cd00077">
    <property type="entry name" value="HDc"/>
    <property type="match status" value="1"/>
</dbReference>
<dbReference type="InterPro" id="IPR003018">
    <property type="entry name" value="GAF"/>
</dbReference>
<protein>
    <submittedName>
        <fullName evidence="3">Uncharacterized protein</fullName>
    </submittedName>
</protein>
<gene>
    <name evidence="3" type="ORF">MNBD_NITROSPIRAE02-858</name>
</gene>
<dbReference type="PROSITE" id="PS51832">
    <property type="entry name" value="HD_GYP"/>
    <property type="match status" value="1"/>
</dbReference>
<reference evidence="3" key="1">
    <citation type="submission" date="2018-06" db="EMBL/GenBank/DDBJ databases">
        <authorList>
            <person name="Zhirakovskaya E."/>
        </authorList>
    </citation>
    <scope>NUCLEOTIDE SEQUENCE</scope>
</reference>
<organism evidence="3">
    <name type="scientific">hydrothermal vent metagenome</name>
    <dbReference type="NCBI Taxonomy" id="652676"/>
    <lineage>
        <taxon>unclassified sequences</taxon>
        <taxon>metagenomes</taxon>
        <taxon>ecological metagenomes</taxon>
    </lineage>
</organism>